<accession>A0A6A2W8B5</accession>
<evidence type="ECO:0000256" key="1">
    <source>
        <dbReference type="ARBA" id="ARBA00009861"/>
    </source>
</evidence>
<name>A0A6A2W8B5_HIBSY</name>
<dbReference type="InterPro" id="IPR050317">
    <property type="entry name" value="Plant_Fungal_Acyltransferase"/>
</dbReference>
<organism evidence="2 3">
    <name type="scientific">Hibiscus syriacus</name>
    <name type="common">Rose of Sharon</name>
    <dbReference type="NCBI Taxonomy" id="106335"/>
    <lineage>
        <taxon>Eukaryota</taxon>
        <taxon>Viridiplantae</taxon>
        <taxon>Streptophyta</taxon>
        <taxon>Embryophyta</taxon>
        <taxon>Tracheophyta</taxon>
        <taxon>Spermatophyta</taxon>
        <taxon>Magnoliopsida</taxon>
        <taxon>eudicotyledons</taxon>
        <taxon>Gunneridae</taxon>
        <taxon>Pentapetalae</taxon>
        <taxon>rosids</taxon>
        <taxon>malvids</taxon>
        <taxon>Malvales</taxon>
        <taxon>Malvaceae</taxon>
        <taxon>Malvoideae</taxon>
        <taxon>Hibiscus</taxon>
    </lineage>
</organism>
<dbReference type="InterPro" id="IPR023213">
    <property type="entry name" value="CAT-like_dom_sf"/>
</dbReference>
<dbReference type="AlphaFoldDB" id="A0A6A2W8B5"/>
<evidence type="ECO:0000313" key="2">
    <source>
        <dbReference type="EMBL" id="KAE8653923.1"/>
    </source>
</evidence>
<protein>
    <submittedName>
        <fullName evidence="2">Uncharacterized protein</fullName>
    </submittedName>
</protein>
<dbReference type="PANTHER" id="PTHR31642:SF259">
    <property type="entry name" value="PROTEIN ECERIFERUM 2"/>
    <property type="match status" value="1"/>
</dbReference>
<dbReference type="Gene3D" id="3.30.559.10">
    <property type="entry name" value="Chloramphenicol acetyltransferase-like domain"/>
    <property type="match status" value="1"/>
</dbReference>
<dbReference type="Pfam" id="PF02458">
    <property type="entry name" value="Transferase"/>
    <property type="match status" value="1"/>
</dbReference>
<sequence>MVSASLESPVSGHRFSSVVPAKVTSGNKDFELTNMDLAMKLHYIKGVISSIRSGSRFVRSDLKGPMFECLEHYSTVAGRIRRSETGRPFIKCNDGGVRIVEARCDQTVDEWLATARDNDHSLDHMLAYDQVLGPDLGFSPLAFVQFTWFNVGAYRKPFSLKKVDPVGDRWLTSNDSKMNQFGSKDHYDLLNNNLVRGYEMAAQPVNGMTLSTIEADFCVSKVEIAELAKLIADNMVSENGLIEGFLSGDEEKSDFIVYGDNLTFVNLEGTCLIFPSNERDGGNGKIVTMTLPMDQIEKLKNILEKDWNIAN</sequence>
<evidence type="ECO:0000313" key="3">
    <source>
        <dbReference type="Proteomes" id="UP000436088"/>
    </source>
</evidence>
<gene>
    <name evidence="2" type="ORF">F3Y22_tig00117056pilonHSYRG00505</name>
</gene>
<dbReference type="PANTHER" id="PTHR31642">
    <property type="entry name" value="TRICHOTHECENE 3-O-ACETYLTRANSFERASE"/>
    <property type="match status" value="1"/>
</dbReference>
<reference evidence="2" key="1">
    <citation type="submission" date="2019-09" db="EMBL/GenBank/DDBJ databases">
        <title>Draft genome information of white flower Hibiscus syriacus.</title>
        <authorList>
            <person name="Kim Y.-M."/>
        </authorList>
    </citation>
    <scope>NUCLEOTIDE SEQUENCE [LARGE SCALE GENOMIC DNA]</scope>
    <source>
        <strain evidence="2">YM2019G1</strain>
    </source>
</reference>
<dbReference type="EMBL" id="VEPZ02001788">
    <property type="protein sequence ID" value="KAE8653923.1"/>
    <property type="molecule type" value="Genomic_DNA"/>
</dbReference>
<comment type="similarity">
    <text evidence="1">Belongs to the plant acyltransferase family.</text>
</comment>
<dbReference type="Proteomes" id="UP000436088">
    <property type="component" value="Unassembled WGS sequence"/>
</dbReference>
<dbReference type="GO" id="GO:0016747">
    <property type="term" value="F:acyltransferase activity, transferring groups other than amino-acyl groups"/>
    <property type="evidence" value="ECO:0007669"/>
    <property type="project" value="TreeGrafter"/>
</dbReference>
<proteinExistence type="inferred from homology"/>
<comment type="caution">
    <text evidence="2">The sequence shown here is derived from an EMBL/GenBank/DDBJ whole genome shotgun (WGS) entry which is preliminary data.</text>
</comment>
<keyword evidence="3" id="KW-1185">Reference proteome</keyword>